<dbReference type="EMBL" id="CAJNJA010043709">
    <property type="protein sequence ID" value="CAE7796173.1"/>
    <property type="molecule type" value="Genomic_DNA"/>
</dbReference>
<protein>
    <submittedName>
        <fullName evidence="2">Uncharacterized protein</fullName>
    </submittedName>
</protein>
<dbReference type="Proteomes" id="UP000601435">
    <property type="component" value="Unassembled WGS sequence"/>
</dbReference>
<evidence type="ECO:0000313" key="3">
    <source>
        <dbReference type="Proteomes" id="UP000601435"/>
    </source>
</evidence>
<gene>
    <name evidence="2" type="ORF">SNEC2469_LOCUS23437</name>
</gene>
<feature type="coiled-coil region" evidence="1">
    <location>
        <begin position="70"/>
        <end position="105"/>
    </location>
</feature>
<comment type="caution">
    <text evidence="2">The sequence shown here is derived from an EMBL/GenBank/DDBJ whole genome shotgun (WGS) entry which is preliminary data.</text>
</comment>
<name>A0A812YU62_9DINO</name>
<accession>A0A812YU62</accession>
<evidence type="ECO:0000256" key="1">
    <source>
        <dbReference type="SAM" id="Coils"/>
    </source>
</evidence>
<evidence type="ECO:0000313" key="2">
    <source>
        <dbReference type="EMBL" id="CAE7796173.1"/>
    </source>
</evidence>
<organism evidence="2 3">
    <name type="scientific">Symbiodinium necroappetens</name>
    <dbReference type="NCBI Taxonomy" id="1628268"/>
    <lineage>
        <taxon>Eukaryota</taxon>
        <taxon>Sar</taxon>
        <taxon>Alveolata</taxon>
        <taxon>Dinophyceae</taxon>
        <taxon>Suessiales</taxon>
        <taxon>Symbiodiniaceae</taxon>
        <taxon>Symbiodinium</taxon>
    </lineage>
</organism>
<proteinExistence type="predicted"/>
<feature type="non-terminal residue" evidence="2">
    <location>
        <position position="1"/>
    </location>
</feature>
<keyword evidence="1" id="KW-0175">Coiled coil</keyword>
<sequence>METGWDPFGDPADADIDPPAKIKSAERTVDANAGGVEISLSVETVHDAPLDPWNDLTFVSLVQEAAKEVQEQTEANLRFLAEKQAEEEQRQLQKEARRLKLEQQARELAKLSLPERRQKLREREAYTEFAMEAIQQAPAFVAAKAQRKARSREIEGPPQDTEVALGKAAAEIAAANMGVKINFKTKAEALLFLCLGIAKASCPMALLFPDQNSKSLKMLRGLQ</sequence>
<keyword evidence="3" id="KW-1185">Reference proteome</keyword>
<dbReference type="AlphaFoldDB" id="A0A812YU62"/>
<reference evidence="2" key="1">
    <citation type="submission" date="2021-02" db="EMBL/GenBank/DDBJ databases">
        <authorList>
            <person name="Dougan E. K."/>
            <person name="Rhodes N."/>
            <person name="Thang M."/>
            <person name="Chan C."/>
        </authorList>
    </citation>
    <scope>NUCLEOTIDE SEQUENCE</scope>
</reference>